<organism evidence="1 2">
    <name type="scientific">Lacrimispora celerecrescens</name>
    <dbReference type="NCBI Taxonomy" id="29354"/>
    <lineage>
        <taxon>Bacteria</taxon>
        <taxon>Bacillati</taxon>
        <taxon>Bacillota</taxon>
        <taxon>Clostridia</taxon>
        <taxon>Lachnospirales</taxon>
        <taxon>Lachnospiraceae</taxon>
        <taxon>Lacrimispora</taxon>
    </lineage>
</organism>
<dbReference type="STRING" id="29354.IO98_03815"/>
<sequence length="326" mass="39100">MNEKYTEVLSQYELEILDVKRGRGAWLCETDQGLKLLREYKGTLKRLEFEDQVFSQMKESCRLKVDRYVRNKDGELLSSAEDGSRWIVKDWYADRECNLKDSKEVLCAIEQIASLHKVLRRIDFKEEWNLGSILVQQPAEEMERHNRELIRARTFIRNKRKKSEFELCVMGNYDIFFEQAMEACKGMAGFYENRGNSEEYLCHGDLNQHHVLMCFHDVAIVEFNRMHKGMQMEDLYHFMRKAMEKHDWNLKLGMAMLETYTKVLPLSDADRICLYYLFLYPEKYWKQINFYYNANKAWIPARNIEKLKDLEIQQPLRNLFLSRIQS</sequence>
<dbReference type="PANTHER" id="PTHR39179:SF1">
    <property type="entry name" value="SPORE COAT PROTEIN I"/>
    <property type="match status" value="1"/>
</dbReference>
<dbReference type="SUPFAM" id="SSF56112">
    <property type="entry name" value="Protein kinase-like (PK-like)"/>
    <property type="match status" value="1"/>
</dbReference>
<evidence type="ECO:0000313" key="1">
    <source>
        <dbReference type="EMBL" id="KEZ91188.1"/>
    </source>
</evidence>
<proteinExistence type="predicted"/>
<keyword evidence="1" id="KW-0946">Virion</keyword>
<dbReference type="GO" id="GO:0042601">
    <property type="term" value="C:endospore-forming forespore"/>
    <property type="evidence" value="ECO:0007669"/>
    <property type="project" value="TreeGrafter"/>
</dbReference>
<dbReference type="InterPro" id="IPR011009">
    <property type="entry name" value="Kinase-like_dom_sf"/>
</dbReference>
<keyword evidence="1" id="KW-0167">Capsid protein</keyword>
<dbReference type="InterPro" id="IPR047175">
    <property type="entry name" value="CotS-like"/>
</dbReference>
<dbReference type="PANTHER" id="PTHR39179">
    <property type="entry name" value="SPORE COAT PROTEIN I"/>
    <property type="match status" value="1"/>
</dbReference>
<dbReference type="RefSeq" id="WP_038278046.1">
    <property type="nucleotide sequence ID" value="NZ_JPME01000006.1"/>
</dbReference>
<reference evidence="1 2" key="1">
    <citation type="submission" date="2014-07" db="EMBL/GenBank/DDBJ databases">
        <title>Draft genome of Clostridium celerecrescens 152B isolated from sediments associated with methane hydrate from Krishna Godavari basin.</title>
        <authorList>
            <person name="Honkalas V.S."/>
            <person name="Dabir A.P."/>
            <person name="Arora P."/>
            <person name="Dhakephalkar P.K."/>
        </authorList>
    </citation>
    <scope>NUCLEOTIDE SEQUENCE [LARGE SCALE GENOMIC DNA]</scope>
    <source>
        <strain evidence="1 2">152B</strain>
    </source>
</reference>
<dbReference type="Gene3D" id="3.30.200.20">
    <property type="entry name" value="Phosphorylase Kinase, domain 1"/>
    <property type="match status" value="1"/>
</dbReference>
<dbReference type="EMBL" id="JPME01000006">
    <property type="protein sequence ID" value="KEZ91188.1"/>
    <property type="molecule type" value="Genomic_DNA"/>
</dbReference>
<comment type="caution">
    <text evidence="1">The sequence shown here is derived from an EMBL/GenBank/DDBJ whole genome shotgun (WGS) entry which is preliminary data.</text>
</comment>
<name>A0A084JQF4_9FIRM</name>
<dbReference type="Proteomes" id="UP000028525">
    <property type="component" value="Unassembled WGS sequence"/>
</dbReference>
<evidence type="ECO:0000313" key="2">
    <source>
        <dbReference type="Proteomes" id="UP000028525"/>
    </source>
</evidence>
<accession>A0A084JQF4</accession>
<dbReference type="AlphaFoldDB" id="A0A084JQF4"/>
<dbReference type="Gene3D" id="3.90.1200.10">
    <property type="match status" value="1"/>
</dbReference>
<keyword evidence="2" id="KW-1185">Reference proteome</keyword>
<gene>
    <name evidence="1" type="ORF">IO98_03815</name>
</gene>
<protein>
    <submittedName>
        <fullName evidence="1">Spore coat protein CotS</fullName>
    </submittedName>
</protein>
<dbReference type="OrthoDB" id="9771902at2"/>